<dbReference type="EMBL" id="FNAQ01000009">
    <property type="protein sequence ID" value="SDE38059.1"/>
    <property type="molecule type" value="Genomic_DNA"/>
</dbReference>
<dbReference type="PROSITE" id="PS51411">
    <property type="entry name" value="PSP1_C"/>
    <property type="match status" value="1"/>
</dbReference>
<protein>
    <submittedName>
        <fullName evidence="3">Cell fate regulator YaaT, PSP1 superfamily (Controls sporulation, competence, biofilm development)</fullName>
    </submittedName>
</protein>
<feature type="region of interest" description="Disordered" evidence="1">
    <location>
        <begin position="1"/>
        <end position="21"/>
    </location>
</feature>
<dbReference type="PANTHER" id="PTHR43830">
    <property type="entry name" value="PROTEIN PSP1"/>
    <property type="match status" value="1"/>
</dbReference>
<proteinExistence type="predicted"/>
<dbReference type="Proteomes" id="UP000243205">
    <property type="component" value="Unassembled WGS sequence"/>
</dbReference>
<evidence type="ECO:0000259" key="2">
    <source>
        <dbReference type="PROSITE" id="PS51411"/>
    </source>
</evidence>
<feature type="compositionally biased region" description="Basic and acidic residues" evidence="1">
    <location>
        <begin position="372"/>
        <end position="406"/>
    </location>
</feature>
<sequence length="446" mass="49230">MQPTDIEDPEQLQPPTESPNTTDWCEIVTIRFRHAGKQYDFATGGLPLQRGDLVVVETNRGRALGSVTQSPRSLEHKDCPADLKKVLRLATEADQNMARISASKEKEAFHYCFERIRQRAMEMKLVRAEYLFDGSKIIFYFTADGRIDFRDLVKDLAHHFHTRIEMRQIGVRDEAKLVGGIGICGRELCCGTFLTDFYPVSVKMAKQQGLALNPTKISGQCGRLLCCLSYEYPTYCQMAKKLPKAGSTLLLDGKPVKVISCQVLAQSVTVSQEGVNRQIPLAQLQSAPAAETATADAAPQERSADAPAADSGDKASRKPRTKASRKPQDRPVEASGDKPVQPSSDHDTPAAEEATPASSSSRRRRGGRRGKERREGQENREARPVTPASEKKALPDRPRPGAERSQRPQNGPAVPADRPPAADASTRPPRRPNRSRRRPQNPPKPS</sequence>
<gene>
    <name evidence="3" type="ORF">SAMN05661003_10971</name>
</gene>
<feature type="domain" description="PSP1 C-terminal" evidence="2">
    <location>
        <begin position="84"/>
        <end position="169"/>
    </location>
</feature>
<evidence type="ECO:0000313" key="4">
    <source>
        <dbReference type="Proteomes" id="UP000243205"/>
    </source>
</evidence>
<name>A0A1G7CFK3_9BACT</name>
<feature type="compositionally biased region" description="Low complexity" evidence="1">
    <location>
        <begin position="287"/>
        <end position="298"/>
    </location>
</feature>
<dbReference type="Pfam" id="PF04468">
    <property type="entry name" value="PSP1"/>
    <property type="match status" value="1"/>
</dbReference>
<feature type="compositionally biased region" description="Basic residues" evidence="1">
    <location>
        <begin position="361"/>
        <end position="371"/>
    </location>
</feature>
<feature type="compositionally biased region" description="Acidic residues" evidence="1">
    <location>
        <begin position="1"/>
        <end position="10"/>
    </location>
</feature>
<dbReference type="PANTHER" id="PTHR43830:SF3">
    <property type="entry name" value="PROTEIN PSP1"/>
    <property type="match status" value="1"/>
</dbReference>
<dbReference type="NCBIfam" id="NF041131">
    <property type="entry name" value="RicT_YaaT_fam"/>
    <property type="match status" value="1"/>
</dbReference>
<evidence type="ECO:0000256" key="1">
    <source>
        <dbReference type="SAM" id="MobiDB-lite"/>
    </source>
</evidence>
<feature type="region of interest" description="Disordered" evidence="1">
    <location>
        <begin position="285"/>
        <end position="446"/>
    </location>
</feature>
<dbReference type="RefSeq" id="WP_092078679.1">
    <property type="nucleotide sequence ID" value="NZ_FNAQ01000009.1"/>
</dbReference>
<dbReference type="AlphaFoldDB" id="A0A1G7CFK3"/>
<feature type="compositionally biased region" description="Basic and acidic residues" evidence="1">
    <location>
        <begin position="326"/>
        <end position="336"/>
    </location>
</feature>
<dbReference type="STRING" id="57664.SAMN05661003_10971"/>
<dbReference type="InterPro" id="IPR047767">
    <property type="entry name" value="PSP1-like"/>
</dbReference>
<reference evidence="4" key="1">
    <citation type="submission" date="2016-10" db="EMBL/GenBank/DDBJ databases">
        <authorList>
            <person name="Varghese N."/>
            <person name="Submissions S."/>
        </authorList>
    </citation>
    <scope>NUCLEOTIDE SEQUENCE [LARGE SCALE GENOMIC DNA]</scope>
    <source>
        <strain evidence="4">DSM 8987</strain>
    </source>
</reference>
<feature type="compositionally biased region" description="Low complexity" evidence="1">
    <location>
        <begin position="412"/>
        <end position="427"/>
    </location>
</feature>
<organism evidence="3 4">
    <name type="scientific">Desulfuromonas thiophila</name>
    <dbReference type="NCBI Taxonomy" id="57664"/>
    <lineage>
        <taxon>Bacteria</taxon>
        <taxon>Pseudomonadati</taxon>
        <taxon>Thermodesulfobacteriota</taxon>
        <taxon>Desulfuromonadia</taxon>
        <taxon>Desulfuromonadales</taxon>
        <taxon>Desulfuromonadaceae</taxon>
        <taxon>Desulfuromonas</taxon>
    </lineage>
</organism>
<evidence type="ECO:0000313" key="3">
    <source>
        <dbReference type="EMBL" id="SDE38059.1"/>
    </source>
</evidence>
<feature type="compositionally biased region" description="Basic residues" evidence="1">
    <location>
        <begin position="428"/>
        <end position="439"/>
    </location>
</feature>
<dbReference type="InterPro" id="IPR007557">
    <property type="entry name" value="PSP1_C"/>
</dbReference>
<dbReference type="OrthoDB" id="9779344at2"/>
<accession>A0A1G7CFK3</accession>
<keyword evidence="4" id="KW-1185">Reference proteome</keyword>
<dbReference type="GO" id="GO:0005737">
    <property type="term" value="C:cytoplasm"/>
    <property type="evidence" value="ECO:0007669"/>
    <property type="project" value="TreeGrafter"/>
</dbReference>